<protein>
    <submittedName>
        <fullName evidence="2">Uncharacterized protein</fullName>
    </submittedName>
</protein>
<evidence type="ECO:0000313" key="3">
    <source>
        <dbReference type="Proteomes" id="UP001482620"/>
    </source>
</evidence>
<keyword evidence="3" id="KW-1185">Reference proteome</keyword>
<evidence type="ECO:0000313" key="2">
    <source>
        <dbReference type="EMBL" id="MEQ2244029.1"/>
    </source>
</evidence>
<sequence length="105" mass="11340">MEKITGFMQKKDQTDGCLDRANELNTFFNRFSAEASSASSSPAHSQADIPPPFDPQLSCHTSNILPSTLAIDPSASTCLTSTKSEDTDSPFASTFHLCVSRSHVK</sequence>
<evidence type="ECO:0000256" key="1">
    <source>
        <dbReference type="SAM" id="MobiDB-lite"/>
    </source>
</evidence>
<proteinExistence type="predicted"/>
<comment type="caution">
    <text evidence="2">The sequence shown here is derived from an EMBL/GenBank/DDBJ whole genome shotgun (WGS) entry which is preliminary data.</text>
</comment>
<reference evidence="2 3" key="1">
    <citation type="submission" date="2021-06" db="EMBL/GenBank/DDBJ databases">
        <authorList>
            <person name="Palmer J.M."/>
        </authorList>
    </citation>
    <scope>NUCLEOTIDE SEQUENCE [LARGE SCALE GENOMIC DNA]</scope>
    <source>
        <strain evidence="3">if_2019</strain>
        <tissue evidence="2">Muscle</tissue>
    </source>
</reference>
<gene>
    <name evidence="2" type="ORF">ILYODFUR_012951</name>
</gene>
<dbReference type="Proteomes" id="UP001482620">
    <property type="component" value="Unassembled WGS sequence"/>
</dbReference>
<feature type="region of interest" description="Disordered" evidence="1">
    <location>
        <begin position="37"/>
        <end position="57"/>
    </location>
</feature>
<dbReference type="EMBL" id="JAHRIQ010070548">
    <property type="protein sequence ID" value="MEQ2244029.1"/>
    <property type="molecule type" value="Genomic_DNA"/>
</dbReference>
<feature type="compositionally biased region" description="Low complexity" evidence="1">
    <location>
        <begin position="37"/>
        <end position="47"/>
    </location>
</feature>
<organism evidence="2 3">
    <name type="scientific">Ilyodon furcidens</name>
    <name type="common">goldbreast splitfin</name>
    <dbReference type="NCBI Taxonomy" id="33524"/>
    <lineage>
        <taxon>Eukaryota</taxon>
        <taxon>Metazoa</taxon>
        <taxon>Chordata</taxon>
        <taxon>Craniata</taxon>
        <taxon>Vertebrata</taxon>
        <taxon>Euteleostomi</taxon>
        <taxon>Actinopterygii</taxon>
        <taxon>Neopterygii</taxon>
        <taxon>Teleostei</taxon>
        <taxon>Neoteleostei</taxon>
        <taxon>Acanthomorphata</taxon>
        <taxon>Ovalentaria</taxon>
        <taxon>Atherinomorphae</taxon>
        <taxon>Cyprinodontiformes</taxon>
        <taxon>Goodeidae</taxon>
        <taxon>Ilyodon</taxon>
    </lineage>
</organism>
<name>A0ABV0UGL4_9TELE</name>
<accession>A0ABV0UGL4</accession>